<evidence type="ECO:0000256" key="1">
    <source>
        <dbReference type="ARBA" id="ARBA00004141"/>
    </source>
</evidence>
<feature type="transmembrane region" description="Helical" evidence="5">
    <location>
        <begin position="151"/>
        <end position="174"/>
    </location>
</feature>
<evidence type="ECO:0000256" key="2">
    <source>
        <dbReference type="ARBA" id="ARBA00022692"/>
    </source>
</evidence>
<comment type="subcellular location">
    <subcellularLocation>
        <location evidence="1">Membrane</location>
        <topology evidence="1">Multi-pass membrane protein</topology>
    </subcellularLocation>
</comment>
<reference evidence="6 7" key="1">
    <citation type="submission" date="2024-11" db="EMBL/GenBank/DDBJ databases">
        <title>Chromosome-level genome assembly of the freshwater bivalve Anodonta woodiana.</title>
        <authorList>
            <person name="Chen X."/>
        </authorList>
    </citation>
    <scope>NUCLEOTIDE SEQUENCE [LARGE SCALE GENOMIC DNA]</scope>
    <source>
        <strain evidence="6">MN2024</strain>
        <tissue evidence="6">Gills</tissue>
    </source>
</reference>
<keyword evidence="7" id="KW-1185">Reference proteome</keyword>
<proteinExistence type="predicted"/>
<dbReference type="GO" id="GO:0016020">
    <property type="term" value="C:membrane"/>
    <property type="evidence" value="ECO:0007669"/>
    <property type="project" value="UniProtKB-SubCell"/>
</dbReference>
<keyword evidence="4 5" id="KW-0472">Membrane</keyword>
<evidence type="ECO:0000256" key="5">
    <source>
        <dbReference type="SAM" id="Phobius"/>
    </source>
</evidence>
<dbReference type="EMBL" id="JBJQND010000001">
    <property type="protein sequence ID" value="KAL3887853.1"/>
    <property type="molecule type" value="Genomic_DNA"/>
</dbReference>
<organism evidence="6 7">
    <name type="scientific">Sinanodonta woodiana</name>
    <name type="common">Chinese pond mussel</name>
    <name type="synonym">Anodonta woodiana</name>
    <dbReference type="NCBI Taxonomy" id="1069815"/>
    <lineage>
        <taxon>Eukaryota</taxon>
        <taxon>Metazoa</taxon>
        <taxon>Spiralia</taxon>
        <taxon>Lophotrochozoa</taxon>
        <taxon>Mollusca</taxon>
        <taxon>Bivalvia</taxon>
        <taxon>Autobranchia</taxon>
        <taxon>Heteroconchia</taxon>
        <taxon>Palaeoheterodonta</taxon>
        <taxon>Unionida</taxon>
        <taxon>Unionoidea</taxon>
        <taxon>Unionidae</taxon>
        <taxon>Unioninae</taxon>
        <taxon>Sinanodonta</taxon>
    </lineage>
</organism>
<evidence type="ECO:0000313" key="7">
    <source>
        <dbReference type="Proteomes" id="UP001634394"/>
    </source>
</evidence>
<feature type="transmembrane region" description="Helical" evidence="5">
    <location>
        <begin position="124"/>
        <end position="145"/>
    </location>
</feature>
<sequence length="179" mass="20324">MEEGYKQATIFAKIAFFLAILAFLLDMIGFYTPYWQSYQFMTNHLVWVTKFDGIWRFCTANMFKVWCRSYNYETTYSNYGTRSWFEATQAFETLGFIAALAALVLIVLYIFVPQTSGKRIIGILSMLACFAAAGCIMLGIIIYGSKVERNLSWSFALCCIAGIIFGVSGVLLLIDMLKK</sequence>
<evidence type="ECO:0000256" key="3">
    <source>
        <dbReference type="ARBA" id="ARBA00022989"/>
    </source>
</evidence>
<keyword evidence="2 5" id="KW-0812">Transmembrane</keyword>
<evidence type="ECO:0000313" key="6">
    <source>
        <dbReference type="EMBL" id="KAL3887853.1"/>
    </source>
</evidence>
<accession>A0ABD3XQZ7</accession>
<protein>
    <submittedName>
        <fullName evidence="6">Uncharacterized protein</fullName>
    </submittedName>
</protein>
<dbReference type="Proteomes" id="UP001634394">
    <property type="component" value="Unassembled WGS sequence"/>
</dbReference>
<dbReference type="Gene3D" id="1.20.140.150">
    <property type="match status" value="1"/>
</dbReference>
<name>A0ABD3XQZ7_SINWO</name>
<dbReference type="InterPro" id="IPR050579">
    <property type="entry name" value="PMP-22/EMP/MP20-like"/>
</dbReference>
<keyword evidence="3 5" id="KW-1133">Transmembrane helix</keyword>
<evidence type="ECO:0000256" key="4">
    <source>
        <dbReference type="ARBA" id="ARBA00023136"/>
    </source>
</evidence>
<dbReference type="PANTHER" id="PTHR10671:SF108">
    <property type="entry name" value="CLAUDIN FAMILY PROTEIN-RELATED"/>
    <property type="match status" value="1"/>
</dbReference>
<feature type="transmembrane region" description="Helical" evidence="5">
    <location>
        <begin position="93"/>
        <end position="112"/>
    </location>
</feature>
<gene>
    <name evidence="6" type="ORF">ACJMK2_000242</name>
</gene>
<dbReference type="PANTHER" id="PTHR10671">
    <property type="entry name" value="EPITHELIAL MEMBRANE PROTEIN-RELATED"/>
    <property type="match status" value="1"/>
</dbReference>
<dbReference type="AlphaFoldDB" id="A0ABD3XQZ7"/>
<feature type="transmembrane region" description="Helical" evidence="5">
    <location>
        <begin position="12"/>
        <end position="31"/>
    </location>
</feature>
<comment type="caution">
    <text evidence="6">The sequence shown here is derived from an EMBL/GenBank/DDBJ whole genome shotgun (WGS) entry which is preliminary data.</text>
</comment>